<comment type="caution">
    <text evidence="1">The sequence shown here is derived from an EMBL/GenBank/DDBJ whole genome shotgun (WGS) entry which is preliminary data.</text>
</comment>
<dbReference type="RefSeq" id="WP_345724733.1">
    <property type="nucleotide sequence ID" value="NZ_BAABRU010000034.1"/>
</dbReference>
<evidence type="ECO:0000313" key="1">
    <source>
        <dbReference type="EMBL" id="GAA5531155.1"/>
    </source>
</evidence>
<organism evidence="1 2">
    <name type="scientific">Herpetosiphon gulosus</name>
    <dbReference type="NCBI Taxonomy" id="1973496"/>
    <lineage>
        <taxon>Bacteria</taxon>
        <taxon>Bacillati</taxon>
        <taxon>Chloroflexota</taxon>
        <taxon>Chloroflexia</taxon>
        <taxon>Herpetosiphonales</taxon>
        <taxon>Herpetosiphonaceae</taxon>
        <taxon>Herpetosiphon</taxon>
    </lineage>
</organism>
<name>A0ABP9X6Z1_9CHLR</name>
<gene>
    <name evidence="1" type="ORF">Hgul01_04980</name>
</gene>
<proteinExistence type="predicted"/>
<evidence type="ECO:0000313" key="2">
    <source>
        <dbReference type="Proteomes" id="UP001428290"/>
    </source>
</evidence>
<protein>
    <submittedName>
        <fullName evidence="1">Uncharacterized protein</fullName>
    </submittedName>
</protein>
<dbReference type="EMBL" id="BAABRU010000034">
    <property type="protein sequence ID" value="GAA5531155.1"/>
    <property type="molecule type" value="Genomic_DNA"/>
</dbReference>
<keyword evidence="2" id="KW-1185">Reference proteome</keyword>
<dbReference type="Proteomes" id="UP001428290">
    <property type="component" value="Unassembled WGS sequence"/>
</dbReference>
<reference evidence="1 2" key="1">
    <citation type="submission" date="2024-02" db="EMBL/GenBank/DDBJ databases">
        <title>Herpetosiphon gulosus NBRC 112829.</title>
        <authorList>
            <person name="Ichikawa N."/>
            <person name="Katano-Makiyama Y."/>
            <person name="Hidaka K."/>
        </authorList>
    </citation>
    <scope>NUCLEOTIDE SEQUENCE [LARGE SCALE GENOMIC DNA]</scope>
    <source>
        <strain evidence="1 2">NBRC 112829</strain>
    </source>
</reference>
<sequence>MKNTDVFNSFDLIVPITQKTINDQLTHLVRLGVINPELIITQVWDAATKQDIYAILASAADLPKKPDGSVDSSKLDGYLDGMMLPQISIHESGTIVLLVLNFLSGTFGYWGGSPHNPTWMTVDMSNWKFGISVNMDLATLAKDDLNQKIKVPDNVQQQLSGFIDNMFTVNHLFMDFESTDLINFDPTVTSVGNAGDDVKKQFVFFMQEYLKAQKDAGNPYVLGYTMSATDQSNYASYGGVPDSLRPVGTTYNFYNDATNPDISTLNFALVTKGGHQSISTTPGNFDSNWISPNEQCDAKMIYSHQVLLEEYFLKPIFQQIHDGIYAQIKDHLSVDSGADYDHAKSTTANGFSYAIINDKDGDDQYVNNYSVQITNQAQSAQVDLNFSGQLYFYKEQSKDMLFCTAKGWAWTGLDWSGTVSLITTKDTNGRPNLSITKQFNISNVNKGHDQNSCAEAWSIIGDILGSILDAFSFGLDGNFFANLFSNAFGIHIGSIGNIGLVLSDIGTTINTALVLPAGNVFFISNPTADPLANFYLELHYKSEH</sequence>
<accession>A0ABP9X6Z1</accession>